<dbReference type="PANTHER" id="PTHR30535">
    <property type="entry name" value="VITAMIN B12-BINDING PROTEIN"/>
    <property type="match status" value="1"/>
</dbReference>
<evidence type="ECO:0000313" key="4">
    <source>
        <dbReference type="Proteomes" id="UP001230156"/>
    </source>
</evidence>
<evidence type="ECO:0000256" key="1">
    <source>
        <dbReference type="SAM" id="SignalP"/>
    </source>
</evidence>
<dbReference type="PROSITE" id="PS50983">
    <property type="entry name" value="FE_B12_PBP"/>
    <property type="match status" value="1"/>
</dbReference>
<dbReference type="Gene3D" id="3.40.50.1980">
    <property type="entry name" value="Nitrogenase molybdenum iron protein domain"/>
    <property type="match status" value="2"/>
</dbReference>
<dbReference type="RefSeq" id="WP_379955079.1">
    <property type="nucleotide sequence ID" value="NZ_JAUYVI010000003.1"/>
</dbReference>
<dbReference type="PANTHER" id="PTHR30535:SF34">
    <property type="entry name" value="MOLYBDATE-BINDING PROTEIN MOLA"/>
    <property type="match status" value="1"/>
</dbReference>
<gene>
    <name evidence="3" type="ORF">Q8A70_08195</name>
</gene>
<comment type="caution">
    <text evidence="3">The sequence shown here is derived from an EMBL/GenBank/DDBJ whole genome shotgun (WGS) entry which is preliminary data.</text>
</comment>
<feature type="chain" id="PRO_5045684882" evidence="1">
    <location>
        <begin position="24"/>
        <end position="338"/>
    </location>
</feature>
<reference evidence="4" key="1">
    <citation type="submission" date="2023-08" db="EMBL/GenBank/DDBJ databases">
        <title>Rhodospirillaceae gen. nov., a novel taxon isolated from the Yangtze River Yuezi River estuary sludge.</title>
        <authorList>
            <person name="Ruan L."/>
        </authorList>
    </citation>
    <scope>NUCLEOTIDE SEQUENCE [LARGE SCALE GENOMIC DNA]</scope>
    <source>
        <strain evidence="4">R-7</strain>
    </source>
</reference>
<organism evidence="3 4">
    <name type="scientific">Dongia sedimenti</name>
    <dbReference type="NCBI Taxonomy" id="3064282"/>
    <lineage>
        <taxon>Bacteria</taxon>
        <taxon>Pseudomonadati</taxon>
        <taxon>Pseudomonadota</taxon>
        <taxon>Alphaproteobacteria</taxon>
        <taxon>Rhodospirillales</taxon>
        <taxon>Dongiaceae</taxon>
        <taxon>Dongia</taxon>
    </lineage>
</organism>
<dbReference type="InterPro" id="IPR002491">
    <property type="entry name" value="ABC_transptr_periplasmic_BD"/>
</dbReference>
<keyword evidence="4" id="KW-1185">Reference proteome</keyword>
<sequence>MRRVTILALVALAVAGGLAPAQAAEFTDSLGRTVTLPETVTHVLPAGPPAAVAIYTVAPEKLTGWVRPLADEQKDFIAAPYRTLSVTGRLTGKEGDMGAAEVKALHPDLIIDIGDLNPHYRALADKIQGETGIPYVVLDGSIDQMPELYTQLSQLLGAQLRGDLLALQTASNLAGVAARKSSATRPGRIYYAQSRDAPAMGDMVGIAPEILATLGAVSFNGEHSAGGHGNVTPGQIALYDPDVVIASTAEVARQLATDPDWRAVPAVAAGKVYAVPGLPWGWLDTPPGVNRLIGLEWLSGLLYPQQPKRDLAADVRAFYHGYYQVDLTDAQLQTLLAP</sequence>
<evidence type="ECO:0000313" key="3">
    <source>
        <dbReference type="EMBL" id="MDQ7247645.1"/>
    </source>
</evidence>
<dbReference type="Pfam" id="PF01497">
    <property type="entry name" value="Peripla_BP_2"/>
    <property type="match status" value="1"/>
</dbReference>
<dbReference type="Gene3D" id="1.20.58.2180">
    <property type="match status" value="1"/>
</dbReference>
<dbReference type="SUPFAM" id="SSF53807">
    <property type="entry name" value="Helical backbone' metal receptor"/>
    <property type="match status" value="1"/>
</dbReference>
<dbReference type="Proteomes" id="UP001230156">
    <property type="component" value="Unassembled WGS sequence"/>
</dbReference>
<name>A0ABU0YIV5_9PROT</name>
<dbReference type="EMBL" id="JAUYVI010000003">
    <property type="protein sequence ID" value="MDQ7247645.1"/>
    <property type="molecule type" value="Genomic_DNA"/>
</dbReference>
<accession>A0ABU0YIV5</accession>
<protein>
    <submittedName>
        <fullName evidence="3">ABC transporter substrate-binding protein</fullName>
    </submittedName>
</protein>
<feature type="domain" description="Fe/B12 periplasmic-binding" evidence="2">
    <location>
        <begin position="32"/>
        <end position="306"/>
    </location>
</feature>
<feature type="signal peptide" evidence="1">
    <location>
        <begin position="1"/>
        <end position="23"/>
    </location>
</feature>
<proteinExistence type="predicted"/>
<dbReference type="InterPro" id="IPR050902">
    <property type="entry name" value="ABC_Transporter_SBP"/>
</dbReference>
<evidence type="ECO:0000259" key="2">
    <source>
        <dbReference type="PROSITE" id="PS50983"/>
    </source>
</evidence>
<keyword evidence="1" id="KW-0732">Signal</keyword>